<keyword evidence="3" id="KW-0735">Signal-anchor</keyword>
<evidence type="ECO:0000313" key="6">
    <source>
        <dbReference type="EMBL" id="GMF42971.1"/>
    </source>
</evidence>
<dbReference type="Proteomes" id="UP001165121">
    <property type="component" value="Unassembled WGS sequence"/>
</dbReference>
<dbReference type="OrthoDB" id="10506075at2759"/>
<evidence type="ECO:0000256" key="1">
    <source>
        <dbReference type="ARBA" id="ARBA00004606"/>
    </source>
</evidence>
<evidence type="ECO:0000256" key="2">
    <source>
        <dbReference type="ARBA" id="ARBA00022692"/>
    </source>
</evidence>
<dbReference type="GO" id="GO:0000033">
    <property type="term" value="F:alpha-1,3-mannosyltransferase activity"/>
    <property type="evidence" value="ECO:0007669"/>
    <property type="project" value="TreeGrafter"/>
</dbReference>
<organism evidence="6 7">
    <name type="scientific">Phytophthora fragariaefolia</name>
    <dbReference type="NCBI Taxonomy" id="1490495"/>
    <lineage>
        <taxon>Eukaryota</taxon>
        <taxon>Sar</taxon>
        <taxon>Stramenopiles</taxon>
        <taxon>Oomycota</taxon>
        <taxon>Peronosporomycetes</taxon>
        <taxon>Peronosporales</taxon>
        <taxon>Peronosporaceae</taxon>
        <taxon>Phytophthora</taxon>
    </lineage>
</organism>
<dbReference type="PANTHER" id="PTHR31392:SF1">
    <property type="entry name" value="ALPHA-1,3-MANNOSYLTRANSFERASE MNN1-RELATED"/>
    <property type="match status" value="1"/>
</dbReference>
<keyword evidence="4" id="KW-1133">Transmembrane helix</keyword>
<evidence type="ECO:0000256" key="4">
    <source>
        <dbReference type="ARBA" id="ARBA00022989"/>
    </source>
</evidence>
<dbReference type="EMBL" id="BSXT01001504">
    <property type="protein sequence ID" value="GMF42971.1"/>
    <property type="molecule type" value="Genomic_DNA"/>
</dbReference>
<keyword evidence="7" id="KW-1185">Reference proteome</keyword>
<evidence type="ECO:0000313" key="7">
    <source>
        <dbReference type="Proteomes" id="UP001165121"/>
    </source>
</evidence>
<evidence type="ECO:0000256" key="5">
    <source>
        <dbReference type="ARBA" id="ARBA00023136"/>
    </source>
</evidence>
<dbReference type="GO" id="GO:0016020">
    <property type="term" value="C:membrane"/>
    <property type="evidence" value="ECO:0007669"/>
    <property type="project" value="UniProtKB-SubCell"/>
</dbReference>
<dbReference type="AlphaFoldDB" id="A0A9W6XPV1"/>
<comment type="subcellular location">
    <subcellularLocation>
        <location evidence="1">Membrane</location>
        <topology evidence="1">Single-pass type II membrane protein</topology>
    </subcellularLocation>
</comment>
<keyword evidence="5" id="KW-0472">Membrane</keyword>
<dbReference type="PANTHER" id="PTHR31392">
    <property type="entry name" value="ALPHA-1,3-MANNOSYLTRANSFERASE MNN1-RELATED"/>
    <property type="match status" value="1"/>
</dbReference>
<proteinExistence type="predicted"/>
<accession>A0A9W6XPV1</accession>
<comment type="caution">
    <text evidence="6">The sequence shown here is derived from an EMBL/GenBank/DDBJ whole genome shotgun (WGS) entry which is preliminary data.</text>
</comment>
<keyword evidence="2" id="KW-0812">Transmembrane</keyword>
<dbReference type="GO" id="GO:0005794">
    <property type="term" value="C:Golgi apparatus"/>
    <property type="evidence" value="ECO:0007669"/>
    <property type="project" value="TreeGrafter"/>
</dbReference>
<dbReference type="GO" id="GO:0006493">
    <property type="term" value="P:protein O-linked glycosylation"/>
    <property type="evidence" value="ECO:0007669"/>
    <property type="project" value="TreeGrafter"/>
</dbReference>
<gene>
    <name evidence="6" type="ORF">Pfra01_001430500</name>
</gene>
<reference evidence="6" key="1">
    <citation type="submission" date="2023-04" db="EMBL/GenBank/DDBJ databases">
        <title>Phytophthora fragariaefolia NBRC 109709.</title>
        <authorList>
            <person name="Ichikawa N."/>
            <person name="Sato H."/>
            <person name="Tonouchi N."/>
        </authorList>
    </citation>
    <scope>NUCLEOTIDE SEQUENCE</scope>
    <source>
        <strain evidence="6">NBRC 109709</strain>
    </source>
</reference>
<evidence type="ECO:0000256" key="3">
    <source>
        <dbReference type="ARBA" id="ARBA00022968"/>
    </source>
</evidence>
<protein>
    <submittedName>
        <fullName evidence="6">Unnamed protein product</fullName>
    </submittedName>
</protein>
<sequence length="101" mass="11657">MYHTDIRHVMLMDVDDIFVEDPAILCAMELYNTPGTIFFYNRMHSDCAVYVNGKDGGVPYLRKLFATFNYAHFNVSGGSSPSQQALNSFAYNAMKWIRRWC</sequence>
<name>A0A9W6XPV1_9STRA</name>